<name>A0A1G7R4W0_9SPHN</name>
<dbReference type="SUPFAM" id="SSF109604">
    <property type="entry name" value="HD-domain/PDEase-like"/>
    <property type="match status" value="1"/>
</dbReference>
<dbReference type="InterPro" id="IPR003695">
    <property type="entry name" value="Ppx_GppA_N"/>
</dbReference>
<dbReference type="PANTHER" id="PTHR30005:SF0">
    <property type="entry name" value="RETROGRADE REGULATION PROTEIN 2"/>
    <property type="match status" value="1"/>
</dbReference>
<dbReference type="Pfam" id="PF02541">
    <property type="entry name" value="Ppx-GppA"/>
    <property type="match status" value="1"/>
</dbReference>
<dbReference type="InterPro" id="IPR050273">
    <property type="entry name" value="GppA/Ppx_hydrolase"/>
</dbReference>
<feature type="domain" description="Ppx/GppA phosphatase N-terminal" evidence="1">
    <location>
        <begin position="43"/>
        <end position="320"/>
    </location>
</feature>
<keyword evidence="4" id="KW-1185">Reference proteome</keyword>
<evidence type="ECO:0000313" key="4">
    <source>
        <dbReference type="Proteomes" id="UP000323502"/>
    </source>
</evidence>
<dbReference type="Proteomes" id="UP000323502">
    <property type="component" value="Unassembled WGS sequence"/>
</dbReference>
<dbReference type="InterPro" id="IPR043129">
    <property type="entry name" value="ATPase_NBD"/>
</dbReference>
<dbReference type="Gene3D" id="1.10.3210.10">
    <property type="entry name" value="Hypothetical protein af1432"/>
    <property type="match status" value="1"/>
</dbReference>
<dbReference type="Gene3D" id="3.30.420.150">
    <property type="entry name" value="Exopolyphosphatase. Domain 2"/>
    <property type="match status" value="1"/>
</dbReference>
<evidence type="ECO:0000259" key="1">
    <source>
        <dbReference type="Pfam" id="PF02541"/>
    </source>
</evidence>
<protein>
    <submittedName>
        <fullName evidence="3">Exopolyphosphatase / guanosine-5'-triphosphate,3'-diphosphate pyrophosphatase</fullName>
    </submittedName>
</protein>
<dbReference type="InterPro" id="IPR048951">
    <property type="entry name" value="Ppx_C"/>
</dbReference>
<dbReference type="GO" id="GO:0016462">
    <property type="term" value="F:pyrophosphatase activity"/>
    <property type="evidence" value="ECO:0007669"/>
    <property type="project" value="TreeGrafter"/>
</dbReference>
<dbReference type="AlphaFoldDB" id="A0A1G7R4W0"/>
<dbReference type="EMBL" id="FNBI01000010">
    <property type="protein sequence ID" value="SDG05757.1"/>
    <property type="molecule type" value="Genomic_DNA"/>
</dbReference>
<dbReference type="Gene3D" id="3.30.420.40">
    <property type="match status" value="1"/>
</dbReference>
<dbReference type="Pfam" id="PF21697">
    <property type="entry name" value="Ppx_C"/>
    <property type="match status" value="1"/>
</dbReference>
<reference evidence="3 4" key="1">
    <citation type="submission" date="2016-10" db="EMBL/GenBank/DDBJ databases">
        <authorList>
            <person name="Varghese N."/>
            <person name="Submissions S."/>
        </authorList>
    </citation>
    <scope>NUCLEOTIDE SEQUENCE [LARGE SCALE GENOMIC DNA]</scope>
    <source>
        <strain evidence="3 4">S7-754</strain>
    </source>
</reference>
<dbReference type="PANTHER" id="PTHR30005">
    <property type="entry name" value="EXOPOLYPHOSPHATASE"/>
    <property type="match status" value="1"/>
</dbReference>
<dbReference type="CDD" id="cd24052">
    <property type="entry name" value="ASKHA_NBD_HpPPX-GppA-like"/>
    <property type="match status" value="1"/>
</dbReference>
<organism evidence="3 4">
    <name type="scientific">Sphingomonas carotinifaciens</name>
    <dbReference type="NCBI Taxonomy" id="1166323"/>
    <lineage>
        <taxon>Bacteria</taxon>
        <taxon>Pseudomonadati</taxon>
        <taxon>Pseudomonadota</taxon>
        <taxon>Alphaproteobacteria</taxon>
        <taxon>Sphingomonadales</taxon>
        <taxon>Sphingomonadaceae</taxon>
        <taxon>Sphingomonas</taxon>
    </lineage>
</organism>
<dbReference type="SUPFAM" id="SSF53067">
    <property type="entry name" value="Actin-like ATPase domain"/>
    <property type="match status" value="2"/>
</dbReference>
<evidence type="ECO:0000313" key="3">
    <source>
        <dbReference type="EMBL" id="SDG05757.1"/>
    </source>
</evidence>
<sequence length="510" mass="53457">MPFQRFRFAGSAEPMTKAASHAAPAPAPRTAIIDIGSNSVRLVVYQGHARLPAILFNEKVMAGLGRGLAATGAIEPGSLAKAQTALRRFAALAREMKVDTVRTVATAAVRDAANGQQLIHCAHELGLKVELLSGEQEAKGAGEGVLSAIPEADGIVGDLGGGSLELVRVRGGQVGDRVSFPLGVLRIPALREKGSKTFERHIARLVDEAGWEGAGRGLPFYLVGGSWRALARLDMGLAEYPLPIIHHYALTPTDVARLGRTIPHLSKPRLRGVPGLSSGRAATLADATALLGVLLRHLGSSTTIVSAYGLREGLLFGALDAETRALDPLIVGAREEGRLLGRFPEHGDLLQAWIAPLFPADATADARLRHAACLLADVGWRANPEFRAERGVEIALHGNWVGIDAVGRAMLAQALHTSLGGGLDVPHPLAQLASPAQLKAATLWGLAIRLGQRLSGGLAGPLERSSVTLSEEAVTLALPAQDTGFYGEAVERRHGALASGLGRRAVLAEA</sequence>
<accession>A0A1G7R4W0</accession>
<evidence type="ECO:0000259" key="2">
    <source>
        <dbReference type="Pfam" id="PF21697"/>
    </source>
</evidence>
<proteinExistence type="predicted"/>
<gene>
    <name evidence="3" type="ORF">SAMN05216557_11049</name>
</gene>
<feature type="domain" description="Exopolyphosphatase C-terminal" evidence="2">
    <location>
        <begin position="329"/>
        <end position="506"/>
    </location>
</feature>